<keyword evidence="3" id="KW-1185">Reference proteome</keyword>
<feature type="compositionally biased region" description="Low complexity" evidence="1">
    <location>
        <begin position="265"/>
        <end position="281"/>
    </location>
</feature>
<evidence type="ECO:0000256" key="1">
    <source>
        <dbReference type="SAM" id="MobiDB-lite"/>
    </source>
</evidence>
<protein>
    <submittedName>
        <fullName evidence="2">Uncharacterized protein</fullName>
    </submittedName>
</protein>
<accession>A0A078AP43</accession>
<evidence type="ECO:0000313" key="2">
    <source>
        <dbReference type="EMBL" id="CDW82733.1"/>
    </source>
</evidence>
<feature type="region of interest" description="Disordered" evidence="1">
    <location>
        <begin position="1"/>
        <end position="62"/>
    </location>
</feature>
<evidence type="ECO:0000313" key="3">
    <source>
        <dbReference type="Proteomes" id="UP000039865"/>
    </source>
</evidence>
<feature type="compositionally biased region" description="Polar residues" evidence="1">
    <location>
        <begin position="1"/>
        <end position="14"/>
    </location>
</feature>
<feature type="compositionally biased region" description="Low complexity" evidence="1">
    <location>
        <begin position="15"/>
        <end position="59"/>
    </location>
</feature>
<organism evidence="2 3">
    <name type="scientific">Stylonychia lemnae</name>
    <name type="common">Ciliate</name>
    <dbReference type="NCBI Taxonomy" id="5949"/>
    <lineage>
        <taxon>Eukaryota</taxon>
        <taxon>Sar</taxon>
        <taxon>Alveolata</taxon>
        <taxon>Ciliophora</taxon>
        <taxon>Intramacronucleata</taxon>
        <taxon>Spirotrichea</taxon>
        <taxon>Stichotrichia</taxon>
        <taxon>Sporadotrichida</taxon>
        <taxon>Oxytrichidae</taxon>
        <taxon>Stylonychinae</taxon>
        <taxon>Stylonychia</taxon>
    </lineage>
</organism>
<name>A0A078AP43_STYLE</name>
<feature type="region of interest" description="Disordered" evidence="1">
    <location>
        <begin position="262"/>
        <end position="303"/>
    </location>
</feature>
<feature type="compositionally biased region" description="Basic residues" evidence="1">
    <location>
        <begin position="292"/>
        <end position="303"/>
    </location>
</feature>
<dbReference type="Proteomes" id="UP000039865">
    <property type="component" value="Unassembled WGS sequence"/>
</dbReference>
<sequence>MEQSNFNIQLNSNIQAQPQPFQAQQQQQRNLQFQQQPSQNQSQQQHQPQNASNPNQNSAGAEAHLSSLKACFKQAANSLTSLYKQSTFSYNIAYQQGRQDAFEEVFQWFMAQNTNDQGEFKNVSKAEFFTYIQEKVNKQVIDTQKAHDYNQAFIQSLMPPPQQIRPSNMNGMMQEQFMGVNQNAASDLIELADNAIQEETANNGGLEIGKKFSINFNGLKLNDSKKRMRGPTFGSHVQQTHDNVPQRYDSAMMQQENYNEEMEISQNQQNNSGNFNYSNNNEQAFPNDNRKLFKPKRQFKQPQ</sequence>
<proteinExistence type="predicted"/>
<reference evidence="2 3" key="1">
    <citation type="submission" date="2014-06" db="EMBL/GenBank/DDBJ databases">
        <authorList>
            <person name="Swart Estienne"/>
        </authorList>
    </citation>
    <scope>NUCLEOTIDE SEQUENCE [LARGE SCALE GENOMIC DNA]</scope>
    <source>
        <strain evidence="2 3">130c</strain>
    </source>
</reference>
<dbReference type="InParanoid" id="A0A078AP43"/>
<gene>
    <name evidence="2" type="primary">Contig13230.g14116</name>
    <name evidence="2" type="ORF">STYLEM_11767</name>
</gene>
<dbReference type="AlphaFoldDB" id="A0A078AP43"/>
<dbReference type="EMBL" id="CCKQ01011194">
    <property type="protein sequence ID" value="CDW82733.1"/>
    <property type="molecule type" value="Genomic_DNA"/>
</dbReference>